<reference evidence="11" key="1">
    <citation type="submission" date="2016-04" db="EMBL/GenBank/DDBJ databases">
        <title>Cephalotus genome sequencing.</title>
        <authorList>
            <person name="Fukushima K."/>
            <person name="Hasebe M."/>
            <person name="Fang X."/>
        </authorList>
    </citation>
    <scope>NUCLEOTIDE SEQUENCE [LARGE SCALE GENOMIC DNA]</scope>
    <source>
        <strain evidence="11">cv. St1</strain>
    </source>
</reference>
<keyword evidence="9" id="KW-0406">Ion transport</keyword>
<accession>A0A1Q3B8R4</accession>
<dbReference type="AlphaFoldDB" id="A0A1Q3B8R4"/>
<comment type="caution">
    <text evidence="9">Lacks conserved residue(s) required for the propagation of feature annotation.</text>
</comment>
<feature type="transmembrane region" description="Helical" evidence="9">
    <location>
        <begin position="106"/>
        <end position="127"/>
    </location>
</feature>
<gene>
    <name evidence="10" type="ORF">CFOL_v3_07896</name>
</gene>
<evidence type="ECO:0000256" key="2">
    <source>
        <dbReference type="ARBA" id="ARBA00007049"/>
    </source>
</evidence>
<name>A0A1Q3B8R4_CEPFO</name>
<evidence type="ECO:0000256" key="3">
    <source>
        <dbReference type="ARBA" id="ARBA00022496"/>
    </source>
</evidence>
<dbReference type="PANTHER" id="PTHR31851">
    <property type="entry name" value="FE(2+)/MN(2+) TRANSPORTER PCL1"/>
    <property type="match status" value="1"/>
</dbReference>
<keyword evidence="7 9" id="KW-0472">Membrane</keyword>
<comment type="caution">
    <text evidence="10">The sequence shown here is derived from an EMBL/GenBank/DDBJ whole genome shotgun (WGS) entry which is preliminary data.</text>
</comment>
<evidence type="ECO:0000313" key="11">
    <source>
        <dbReference type="Proteomes" id="UP000187406"/>
    </source>
</evidence>
<dbReference type="EMBL" id="BDDD01000343">
    <property type="protein sequence ID" value="GAV64378.1"/>
    <property type="molecule type" value="Genomic_DNA"/>
</dbReference>
<dbReference type="OrthoDB" id="1720293at2759"/>
<feature type="transmembrane region" description="Helical" evidence="9">
    <location>
        <begin position="139"/>
        <end position="157"/>
    </location>
</feature>
<evidence type="ECO:0000313" key="10">
    <source>
        <dbReference type="EMBL" id="GAV64378.1"/>
    </source>
</evidence>
<evidence type="ECO:0000256" key="1">
    <source>
        <dbReference type="ARBA" id="ARBA00004128"/>
    </source>
</evidence>
<feature type="transmembrane region" description="Helical" evidence="9">
    <location>
        <begin position="52"/>
        <end position="70"/>
    </location>
</feature>
<dbReference type="GO" id="GO:0140315">
    <property type="term" value="F:iron ion sequestering activity"/>
    <property type="evidence" value="ECO:0007669"/>
    <property type="project" value="UniProtKB-UniRule"/>
</dbReference>
<comment type="subcellular location">
    <subcellularLocation>
        <location evidence="1 9">Vacuole membrane</location>
        <topology evidence="1 9">Multi-pass membrane protein</topology>
    </subcellularLocation>
</comment>
<dbReference type="InParanoid" id="A0A1Q3B8R4"/>
<keyword evidence="6 9" id="KW-1133">Transmembrane helix</keyword>
<comment type="catalytic activity">
    <reaction evidence="8">
        <text>Fe(2+)(in) = Fe(2+)(out)</text>
        <dbReference type="Rhea" id="RHEA:28486"/>
        <dbReference type="ChEBI" id="CHEBI:29033"/>
    </reaction>
    <physiologicalReaction direction="left-to-right" evidence="8">
        <dbReference type="Rhea" id="RHEA:28487"/>
    </physiologicalReaction>
</comment>
<keyword evidence="9" id="KW-0813">Transport</keyword>
<dbReference type="GO" id="GO:0005384">
    <property type="term" value="F:manganese ion transmembrane transporter activity"/>
    <property type="evidence" value="ECO:0007669"/>
    <property type="project" value="InterPro"/>
</dbReference>
<dbReference type="GO" id="GO:0005774">
    <property type="term" value="C:vacuolar membrane"/>
    <property type="evidence" value="ECO:0007669"/>
    <property type="project" value="UniProtKB-SubCell"/>
</dbReference>
<feature type="transmembrane region" description="Helical" evidence="9">
    <location>
        <begin position="20"/>
        <end position="40"/>
    </location>
</feature>
<comment type="similarity">
    <text evidence="2 9">Belongs to the CCC1 family.</text>
</comment>
<comment type="function">
    <text evidence="9">Vacuolar Fe(2+) uptake transporter.</text>
</comment>
<dbReference type="GO" id="GO:0005381">
    <property type="term" value="F:iron ion transmembrane transporter activity"/>
    <property type="evidence" value="ECO:0007669"/>
    <property type="project" value="UniProtKB-UniRule"/>
</dbReference>
<evidence type="ECO:0000256" key="5">
    <source>
        <dbReference type="ARBA" id="ARBA00022692"/>
    </source>
</evidence>
<keyword evidence="5 9" id="KW-0812">Transmembrane</keyword>
<evidence type="ECO:0000256" key="8">
    <source>
        <dbReference type="ARBA" id="ARBA00044464"/>
    </source>
</evidence>
<evidence type="ECO:0000256" key="6">
    <source>
        <dbReference type="ARBA" id="ARBA00022989"/>
    </source>
</evidence>
<dbReference type="Pfam" id="PF01988">
    <property type="entry name" value="VIT1"/>
    <property type="match status" value="1"/>
</dbReference>
<protein>
    <recommendedName>
        <fullName evidence="9">Vacuolar iron transporter</fullName>
    </recommendedName>
</protein>
<keyword evidence="3" id="KW-0408">Iron</keyword>
<dbReference type="GO" id="GO:0030026">
    <property type="term" value="P:intracellular manganese ion homeostasis"/>
    <property type="evidence" value="ECO:0007669"/>
    <property type="project" value="InterPro"/>
</dbReference>
<keyword evidence="3" id="KW-0410">Iron transport</keyword>
<dbReference type="Proteomes" id="UP000187406">
    <property type="component" value="Unassembled WGS sequence"/>
</dbReference>
<dbReference type="STRING" id="3775.A0A1Q3B8R4"/>
<evidence type="ECO:0000256" key="9">
    <source>
        <dbReference type="RuleBase" id="RU369115"/>
    </source>
</evidence>
<dbReference type="InterPro" id="IPR008217">
    <property type="entry name" value="Ccc1_fam"/>
</dbReference>
<organism evidence="10 11">
    <name type="scientific">Cephalotus follicularis</name>
    <name type="common">Albany pitcher plant</name>
    <dbReference type="NCBI Taxonomy" id="3775"/>
    <lineage>
        <taxon>Eukaryota</taxon>
        <taxon>Viridiplantae</taxon>
        <taxon>Streptophyta</taxon>
        <taxon>Embryophyta</taxon>
        <taxon>Tracheophyta</taxon>
        <taxon>Spermatophyta</taxon>
        <taxon>Magnoliopsida</taxon>
        <taxon>eudicotyledons</taxon>
        <taxon>Gunneridae</taxon>
        <taxon>Pentapetalae</taxon>
        <taxon>rosids</taxon>
        <taxon>fabids</taxon>
        <taxon>Oxalidales</taxon>
        <taxon>Cephalotaceae</taxon>
        <taxon>Cephalotus</taxon>
    </lineage>
</organism>
<keyword evidence="4 9" id="KW-0926">Vacuole</keyword>
<proteinExistence type="inferred from homology"/>
<sequence length="194" mass="21344">MESNNEEIKEKYFDYSKRALWLRAFVLGGHEGLVFTTLLITGVGTITRDIKLMLLTSFTGLVAGALKLAIAEFVSVYTQVDVIVFQTKRDIRMGRGRQIGQLPNPYQISLLALLAYVVWGTLPLLAAASIRDLRLRSSIAIAVASLSMFVLGILGAALGKTPFARSCAIKLIGGWIAISMSWGSKRFLDRYSKL</sequence>
<keyword evidence="11" id="KW-1185">Reference proteome</keyword>
<evidence type="ECO:0000256" key="4">
    <source>
        <dbReference type="ARBA" id="ARBA00022554"/>
    </source>
</evidence>
<evidence type="ECO:0000256" key="7">
    <source>
        <dbReference type="ARBA" id="ARBA00023136"/>
    </source>
</evidence>